<accession>A0A354M3C2</accession>
<evidence type="ECO:0000313" key="3">
    <source>
        <dbReference type="Proteomes" id="UP000262954"/>
    </source>
</evidence>
<dbReference type="AlphaFoldDB" id="A0A354M3C2"/>
<name>A0A354M3C2_9BACT</name>
<evidence type="ECO:0000313" key="2">
    <source>
        <dbReference type="EMBL" id="HBJ09011.1"/>
    </source>
</evidence>
<evidence type="ECO:0000259" key="1">
    <source>
        <dbReference type="Pfam" id="PF14322"/>
    </source>
</evidence>
<comment type="caution">
    <text evidence="2">The sequence shown here is derived from an EMBL/GenBank/DDBJ whole genome shotgun (WGS) entry which is preliminary data.</text>
</comment>
<dbReference type="InterPro" id="IPR033985">
    <property type="entry name" value="SusD-like_N"/>
</dbReference>
<dbReference type="Proteomes" id="UP000262954">
    <property type="component" value="Unassembled WGS sequence"/>
</dbReference>
<dbReference type="EMBL" id="DNWC01000107">
    <property type="protein sequence ID" value="HBJ09011.1"/>
    <property type="molecule type" value="Genomic_DNA"/>
</dbReference>
<protein>
    <submittedName>
        <fullName evidence="2">RagB/SusD family nutrient uptake outer membrane protein</fullName>
    </submittedName>
</protein>
<dbReference type="InterPro" id="IPR011990">
    <property type="entry name" value="TPR-like_helical_dom_sf"/>
</dbReference>
<dbReference type="Gene3D" id="1.25.40.390">
    <property type="match status" value="1"/>
</dbReference>
<proteinExistence type="predicted"/>
<feature type="domain" description="SusD-like N-terminal" evidence="1">
    <location>
        <begin position="40"/>
        <end position="169"/>
    </location>
</feature>
<dbReference type="PROSITE" id="PS51257">
    <property type="entry name" value="PROKAR_LIPOPROTEIN"/>
    <property type="match status" value="1"/>
</dbReference>
<organism evidence="2 3">
    <name type="scientific">Coprobacter fastidiosus</name>
    <dbReference type="NCBI Taxonomy" id="1099853"/>
    <lineage>
        <taxon>Bacteria</taxon>
        <taxon>Pseudomonadati</taxon>
        <taxon>Bacteroidota</taxon>
        <taxon>Bacteroidia</taxon>
        <taxon>Bacteroidales</taxon>
        <taxon>Barnesiellaceae</taxon>
        <taxon>Coprobacter</taxon>
    </lineage>
</organism>
<feature type="non-terminal residue" evidence="2">
    <location>
        <position position="181"/>
    </location>
</feature>
<reference evidence="2 3" key="1">
    <citation type="journal article" date="2018" name="Nat. Biotechnol.">
        <title>A standardized bacterial taxonomy based on genome phylogeny substantially revises the tree of life.</title>
        <authorList>
            <person name="Parks D.H."/>
            <person name="Chuvochina M."/>
            <person name="Waite D.W."/>
            <person name="Rinke C."/>
            <person name="Skarshewski A."/>
            <person name="Chaumeil P.A."/>
            <person name="Hugenholtz P."/>
        </authorList>
    </citation>
    <scope>NUCLEOTIDE SEQUENCE [LARGE SCALE GENOMIC DNA]</scope>
    <source>
        <strain evidence="2">UBA11482</strain>
    </source>
</reference>
<sequence>MKTFKYLFILAALGVSITSCNDLELEPKGLLYENVLFQSDNGIKKYMALIYQDLPIEDFNYKQNGDEKGFATVNQGGWHTGNKWQAQKGSPAAAGAEAAGRDPSYGDGWGYWPYDRIRDINNFIEKLPEYRSYYTEEDYNAYMGEARFLRAFYYFGIVKRYGGVPIVDKVLDPSAPTAELQ</sequence>
<gene>
    <name evidence="2" type="ORF">DDY73_08390</name>
</gene>
<dbReference type="SUPFAM" id="SSF48452">
    <property type="entry name" value="TPR-like"/>
    <property type="match status" value="1"/>
</dbReference>
<dbReference type="Pfam" id="PF14322">
    <property type="entry name" value="SusD-like_3"/>
    <property type="match status" value="1"/>
</dbReference>